<accession>A0A3A3GSW6</accession>
<dbReference type="OrthoDB" id="2666146at2"/>
<dbReference type="AlphaFoldDB" id="A0A3A3GSW6"/>
<evidence type="ECO:0000313" key="2">
    <source>
        <dbReference type="Proteomes" id="UP000266177"/>
    </source>
</evidence>
<gene>
    <name evidence="1" type="ORF">DQX05_01135</name>
</gene>
<name>A0A3A3GSW6_PANTH</name>
<proteinExistence type="predicted"/>
<reference evidence="1 2" key="1">
    <citation type="submission" date="2018-09" db="EMBL/GenBank/DDBJ databases">
        <title>Paenibacillus SK2017-BO5.</title>
        <authorList>
            <person name="Piskunova J.V."/>
            <person name="Dubiley S.A."/>
            <person name="Severinov K.V."/>
        </authorList>
    </citation>
    <scope>NUCLEOTIDE SEQUENCE [LARGE SCALE GENOMIC DNA]</scope>
    <source>
        <strain evidence="1 2">BO5</strain>
    </source>
</reference>
<sequence>MSLPVQELESMKETLTKALQIVDSLKHQPQEVTVPNKFQEDEVLTIPKLRRRLGISKENMSDILSEPGCPVFTLGGPRQRRVIWSEFVEWSKQRGA</sequence>
<evidence type="ECO:0000313" key="1">
    <source>
        <dbReference type="EMBL" id="RJG26666.1"/>
    </source>
</evidence>
<dbReference type="Proteomes" id="UP000266177">
    <property type="component" value="Unassembled WGS sequence"/>
</dbReference>
<organism evidence="1 2">
    <name type="scientific">Paenibacillus thiaminolyticus</name>
    <name type="common">Bacillus thiaminolyticus</name>
    <dbReference type="NCBI Taxonomy" id="49283"/>
    <lineage>
        <taxon>Bacteria</taxon>
        <taxon>Bacillati</taxon>
        <taxon>Bacillota</taxon>
        <taxon>Bacilli</taxon>
        <taxon>Bacillales</taxon>
        <taxon>Paenibacillaceae</taxon>
        <taxon>Paenibacillus</taxon>
    </lineage>
</organism>
<dbReference type="EMBL" id="QYZD01000001">
    <property type="protein sequence ID" value="RJG26666.1"/>
    <property type="molecule type" value="Genomic_DNA"/>
</dbReference>
<protein>
    <submittedName>
        <fullName evidence="1">Uncharacterized protein</fullName>
    </submittedName>
</protein>
<dbReference type="RefSeq" id="WP_119790139.1">
    <property type="nucleotide sequence ID" value="NZ_QYZD01000001.1"/>
</dbReference>
<comment type="caution">
    <text evidence="1">The sequence shown here is derived from an EMBL/GenBank/DDBJ whole genome shotgun (WGS) entry which is preliminary data.</text>
</comment>